<keyword evidence="3" id="KW-1185">Reference proteome</keyword>
<dbReference type="InterPro" id="IPR001509">
    <property type="entry name" value="Epimerase_deHydtase"/>
</dbReference>
<gene>
    <name evidence="2" type="ORF">BDQ12DRAFT_699761</name>
</gene>
<organism evidence="2 3">
    <name type="scientific">Crucibulum laeve</name>
    <dbReference type="NCBI Taxonomy" id="68775"/>
    <lineage>
        <taxon>Eukaryota</taxon>
        <taxon>Fungi</taxon>
        <taxon>Dikarya</taxon>
        <taxon>Basidiomycota</taxon>
        <taxon>Agaricomycotina</taxon>
        <taxon>Agaricomycetes</taxon>
        <taxon>Agaricomycetidae</taxon>
        <taxon>Agaricales</taxon>
        <taxon>Agaricineae</taxon>
        <taxon>Nidulariaceae</taxon>
        <taxon>Crucibulum</taxon>
    </lineage>
</organism>
<dbReference type="Pfam" id="PF01370">
    <property type="entry name" value="Epimerase"/>
    <property type="match status" value="1"/>
</dbReference>
<reference evidence="2 3" key="1">
    <citation type="journal article" date="2019" name="Nat. Ecol. Evol.">
        <title>Megaphylogeny resolves global patterns of mushroom evolution.</title>
        <authorList>
            <person name="Varga T."/>
            <person name="Krizsan K."/>
            <person name="Foldi C."/>
            <person name="Dima B."/>
            <person name="Sanchez-Garcia M."/>
            <person name="Sanchez-Ramirez S."/>
            <person name="Szollosi G.J."/>
            <person name="Szarkandi J.G."/>
            <person name="Papp V."/>
            <person name="Albert L."/>
            <person name="Andreopoulos W."/>
            <person name="Angelini C."/>
            <person name="Antonin V."/>
            <person name="Barry K.W."/>
            <person name="Bougher N.L."/>
            <person name="Buchanan P."/>
            <person name="Buyck B."/>
            <person name="Bense V."/>
            <person name="Catcheside P."/>
            <person name="Chovatia M."/>
            <person name="Cooper J."/>
            <person name="Damon W."/>
            <person name="Desjardin D."/>
            <person name="Finy P."/>
            <person name="Geml J."/>
            <person name="Haridas S."/>
            <person name="Hughes K."/>
            <person name="Justo A."/>
            <person name="Karasinski D."/>
            <person name="Kautmanova I."/>
            <person name="Kiss B."/>
            <person name="Kocsube S."/>
            <person name="Kotiranta H."/>
            <person name="LaButti K.M."/>
            <person name="Lechner B.E."/>
            <person name="Liimatainen K."/>
            <person name="Lipzen A."/>
            <person name="Lukacs Z."/>
            <person name="Mihaltcheva S."/>
            <person name="Morgado L.N."/>
            <person name="Niskanen T."/>
            <person name="Noordeloos M.E."/>
            <person name="Ohm R.A."/>
            <person name="Ortiz-Santana B."/>
            <person name="Ovrebo C."/>
            <person name="Racz N."/>
            <person name="Riley R."/>
            <person name="Savchenko A."/>
            <person name="Shiryaev A."/>
            <person name="Soop K."/>
            <person name="Spirin V."/>
            <person name="Szebenyi C."/>
            <person name="Tomsovsky M."/>
            <person name="Tulloss R.E."/>
            <person name="Uehling J."/>
            <person name="Grigoriev I.V."/>
            <person name="Vagvolgyi C."/>
            <person name="Papp T."/>
            <person name="Martin F.M."/>
            <person name="Miettinen O."/>
            <person name="Hibbett D.S."/>
            <person name="Nagy L.G."/>
        </authorList>
    </citation>
    <scope>NUCLEOTIDE SEQUENCE [LARGE SCALE GENOMIC DNA]</scope>
    <source>
        <strain evidence="2 3">CBS 166.37</strain>
    </source>
</reference>
<feature type="domain" description="NAD-dependent epimerase/dehydratase" evidence="1">
    <location>
        <begin position="3"/>
        <end position="218"/>
    </location>
</feature>
<dbReference type="InterPro" id="IPR051783">
    <property type="entry name" value="NAD(P)-dependent_oxidoreduct"/>
</dbReference>
<dbReference type="AlphaFoldDB" id="A0A5C3LSW7"/>
<dbReference type="PANTHER" id="PTHR48079:SF3">
    <property type="entry name" value="NAD-DEPENDENT EPIMERASE_DEHYDRATASE DOMAIN-CONTAINING PROTEIN"/>
    <property type="match status" value="1"/>
</dbReference>
<dbReference type="Proteomes" id="UP000308652">
    <property type="component" value="Unassembled WGS sequence"/>
</dbReference>
<proteinExistence type="predicted"/>
<accession>A0A5C3LSW7</accession>
<dbReference type="GO" id="GO:0005737">
    <property type="term" value="C:cytoplasm"/>
    <property type="evidence" value="ECO:0007669"/>
    <property type="project" value="TreeGrafter"/>
</dbReference>
<dbReference type="InterPro" id="IPR036291">
    <property type="entry name" value="NAD(P)-bd_dom_sf"/>
</dbReference>
<dbReference type="SUPFAM" id="SSF51735">
    <property type="entry name" value="NAD(P)-binding Rossmann-fold domains"/>
    <property type="match status" value="1"/>
</dbReference>
<dbReference type="GO" id="GO:0004029">
    <property type="term" value="F:aldehyde dehydrogenase (NAD+) activity"/>
    <property type="evidence" value="ECO:0007669"/>
    <property type="project" value="TreeGrafter"/>
</dbReference>
<name>A0A5C3LSW7_9AGAR</name>
<dbReference type="PANTHER" id="PTHR48079">
    <property type="entry name" value="PROTEIN YEEZ"/>
    <property type="match status" value="1"/>
</dbReference>
<evidence type="ECO:0000313" key="2">
    <source>
        <dbReference type="EMBL" id="TFK36299.1"/>
    </source>
</evidence>
<evidence type="ECO:0000313" key="3">
    <source>
        <dbReference type="Proteomes" id="UP000308652"/>
    </source>
</evidence>
<dbReference type="STRING" id="68775.A0A5C3LSW7"/>
<dbReference type="OrthoDB" id="10000533at2759"/>
<dbReference type="EMBL" id="ML213615">
    <property type="protein sequence ID" value="TFK36299.1"/>
    <property type="molecule type" value="Genomic_DNA"/>
</dbReference>
<dbReference type="Gene3D" id="3.40.50.720">
    <property type="entry name" value="NAD(P)-binding Rossmann-like Domain"/>
    <property type="match status" value="1"/>
</dbReference>
<sequence>MKVLVLGATGFIGLPIAQALRRAGHHVYGLTRTEAKGKALVAEEIIPVVGDVTNPEKWINIVADLDTVIEAVGGGDLKVLSNSLLQAVSQAAAALRPPHASKLGYIYTSGTWVHGENRNDIVTDTTPLRNPAELVAWRPEQEQRVITDKNLNGIVIRPALLYGKSGSLLAPLFESASKGVVAWPGTPGGRYALIHTDDLADLFVKAAEKAAFVKGQIFDACNDQTESTDDFLEALVKVSGAKGPYQYTKPANLYEVALGTTSLIRPYLARSLLGWRPTMPGLIDGLPTYYAAWKAANAPGGN</sequence>
<evidence type="ECO:0000259" key="1">
    <source>
        <dbReference type="Pfam" id="PF01370"/>
    </source>
</evidence>
<protein>
    <recommendedName>
        <fullName evidence="1">NAD-dependent epimerase/dehydratase domain-containing protein</fullName>
    </recommendedName>
</protein>